<reference evidence="7 8" key="1">
    <citation type="submission" date="2021-09" db="EMBL/GenBank/DDBJ databases">
        <title>Genomic insights and catalytic innovation underlie evolution of tropane alkaloids biosynthesis.</title>
        <authorList>
            <person name="Wang Y.-J."/>
            <person name="Tian T."/>
            <person name="Huang J.-P."/>
            <person name="Huang S.-X."/>
        </authorList>
    </citation>
    <scope>NUCLEOTIDE SEQUENCE [LARGE SCALE GENOMIC DNA]</scope>
    <source>
        <strain evidence="7">KIB-2018</strain>
        <tissue evidence="7">Leaf</tissue>
    </source>
</reference>
<evidence type="ECO:0000313" key="7">
    <source>
        <dbReference type="EMBL" id="KAJ8900638.1"/>
    </source>
</evidence>
<evidence type="ECO:0000256" key="1">
    <source>
        <dbReference type="ARBA" id="ARBA00004167"/>
    </source>
</evidence>
<dbReference type="GO" id="GO:0016020">
    <property type="term" value="C:membrane"/>
    <property type="evidence" value="ECO:0007669"/>
    <property type="project" value="UniProtKB-SubCell"/>
</dbReference>
<proteinExistence type="inferred from homology"/>
<evidence type="ECO:0000256" key="5">
    <source>
        <dbReference type="ARBA" id="ARBA00035114"/>
    </source>
</evidence>
<comment type="subcellular location">
    <subcellularLocation>
        <location evidence="1">Membrane</location>
        <topology evidence="1">Single-pass membrane protein</topology>
    </subcellularLocation>
</comment>
<dbReference type="Proteomes" id="UP001159364">
    <property type="component" value="Linkage Group LG08"/>
</dbReference>
<accession>A0AAV8UHT1</accession>
<comment type="caution">
    <text evidence="7">The sequence shown here is derived from an EMBL/GenBank/DDBJ whole genome shotgun (WGS) entry which is preliminary data.</text>
</comment>
<dbReference type="EMBL" id="JAIWQS010000008">
    <property type="protein sequence ID" value="KAJ8900638.1"/>
    <property type="molecule type" value="Genomic_DNA"/>
</dbReference>
<dbReference type="Pfam" id="PF05633">
    <property type="entry name" value="ROH1-like"/>
    <property type="match status" value="2"/>
</dbReference>
<evidence type="ECO:0000256" key="3">
    <source>
        <dbReference type="ARBA" id="ARBA00022989"/>
    </source>
</evidence>
<evidence type="ECO:0008006" key="9">
    <source>
        <dbReference type="Google" id="ProtNLM"/>
    </source>
</evidence>
<evidence type="ECO:0000256" key="6">
    <source>
        <dbReference type="SAM" id="SignalP"/>
    </source>
</evidence>
<gene>
    <name evidence="7" type="ORF">K2173_025415</name>
</gene>
<evidence type="ECO:0000256" key="4">
    <source>
        <dbReference type="ARBA" id="ARBA00023136"/>
    </source>
</evidence>
<organism evidence="7 8">
    <name type="scientific">Erythroxylum novogranatense</name>
    <dbReference type="NCBI Taxonomy" id="1862640"/>
    <lineage>
        <taxon>Eukaryota</taxon>
        <taxon>Viridiplantae</taxon>
        <taxon>Streptophyta</taxon>
        <taxon>Embryophyta</taxon>
        <taxon>Tracheophyta</taxon>
        <taxon>Spermatophyta</taxon>
        <taxon>Magnoliopsida</taxon>
        <taxon>eudicotyledons</taxon>
        <taxon>Gunneridae</taxon>
        <taxon>Pentapetalae</taxon>
        <taxon>rosids</taxon>
        <taxon>fabids</taxon>
        <taxon>Malpighiales</taxon>
        <taxon>Erythroxylaceae</taxon>
        <taxon>Erythroxylum</taxon>
    </lineage>
</organism>
<keyword evidence="6" id="KW-0732">Signal</keyword>
<dbReference type="AlphaFoldDB" id="A0AAV8UHT1"/>
<comment type="similarity">
    <text evidence="5">Belongs to the ROH1 family.</text>
</comment>
<name>A0AAV8UHT1_9ROSI</name>
<dbReference type="InterPro" id="IPR008511">
    <property type="entry name" value="ROH1-like"/>
</dbReference>
<keyword evidence="3" id="KW-1133">Transmembrane helix</keyword>
<keyword evidence="4" id="KW-0472">Membrane</keyword>
<feature type="signal peptide" evidence="6">
    <location>
        <begin position="1"/>
        <end position="16"/>
    </location>
</feature>
<protein>
    <recommendedName>
        <fullName evidence="9">BPS1-like protein</fullName>
    </recommendedName>
</protein>
<evidence type="ECO:0000313" key="8">
    <source>
        <dbReference type="Proteomes" id="UP001159364"/>
    </source>
</evidence>
<keyword evidence="2" id="KW-0812">Transmembrane</keyword>
<keyword evidence="8" id="KW-1185">Reference proteome</keyword>
<sequence>MQAILIVLFFKHLVVNDQMRRPQNAHRSFFPFGNPFRIIAAKSSQLSPRLVSLLIVFEENLAERLKKLNPENKDDVLSLTWMKSAMEALCETHTDVKTLITDLELPVTDWNEKWIDVYLDISVKLLDICIAFSSEITRLNQGHLLLYCGLHNLESNTSERYMRACSSLDKWRHHISLKNPRVQNVFTILHRLVESIDLPKVKNSAKGKVLMRAMYGVKVETMFVCSILAAAFSVSSKNLLDLEIPDTVLWSQAYSALQSNVNGRIKDMSSDERFTMLKELDSVDALVKKVSPMIQDGLEPTEEETIQNSISELKKASEELSRGLDFLSKEVDGFFKIVLTGRDALLCNLRANANVTDPMVGHNVEEQAVK</sequence>
<dbReference type="PANTHER" id="PTHR31509">
    <property type="entry name" value="BPS1-LIKE PROTEIN"/>
    <property type="match status" value="1"/>
</dbReference>
<evidence type="ECO:0000256" key="2">
    <source>
        <dbReference type="ARBA" id="ARBA00022692"/>
    </source>
</evidence>
<feature type="chain" id="PRO_5043765234" description="BPS1-like protein" evidence="6">
    <location>
        <begin position="17"/>
        <end position="370"/>
    </location>
</feature>